<dbReference type="Gene3D" id="1.10.260.40">
    <property type="entry name" value="lambda repressor-like DNA-binding domains"/>
    <property type="match status" value="1"/>
</dbReference>
<accession>A0A7X0JLS4</accession>
<evidence type="ECO:0000256" key="1">
    <source>
        <dbReference type="ARBA" id="ARBA00023125"/>
    </source>
</evidence>
<evidence type="ECO:0000259" key="2">
    <source>
        <dbReference type="PROSITE" id="PS50943"/>
    </source>
</evidence>
<feature type="domain" description="HTH cro/C1-type" evidence="2">
    <location>
        <begin position="24"/>
        <end position="78"/>
    </location>
</feature>
<evidence type="ECO:0000313" key="3">
    <source>
        <dbReference type="EMBL" id="MBB6509047.1"/>
    </source>
</evidence>
<evidence type="ECO:0000313" key="4">
    <source>
        <dbReference type="Proteomes" id="UP000585437"/>
    </source>
</evidence>
<gene>
    <name evidence="3" type="ORF">F4695_002404</name>
</gene>
<dbReference type="InterPro" id="IPR013430">
    <property type="entry name" value="Toxin_antidote_HigA"/>
</dbReference>
<dbReference type="Proteomes" id="UP000585437">
    <property type="component" value="Unassembled WGS sequence"/>
</dbReference>
<dbReference type="GO" id="GO:0003677">
    <property type="term" value="F:DNA binding"/>
    <property type="evidence" value="ECO:0007669"/>
    <property type="project" value="UniProtKB-KW"/>
</dbReference>
<dbReference type="RefSeq" id="WP_184654777.1">
    <property type="nucleotide sequence ID" value="NZ_JACHBU010000004.1"/>
</dbReference>
<dbReference type="PROSITE" id="PS50943">
    <property type="entry name" value="HTH_CROC1"/>
    <property type="match status" value="1"/>
</dbReference>
<dbReference type="SMART" id="SM00530">
    <property type="entry name" value="HTH_XRE"/>
    <property type="match status" value="1"/>
</dbReference>
<dbReference type="NCBIfam" id="TIGR02607">
    <property type="entry name" value="antidote_HigA"/>
    <property type="match status" value="1"/>
</dbReference>
<dbReference type="InterPro" id="IPR001387">
    <property type="entry name" value="Cro/C1-type_HTH"/>
</dbReference>
<comment type="caution">
    <text evidence="3">The sequence shown here is derived from an EMBL/GenBank/DDBJ whole genome shotgun (WGS) entry which is preliminary data.</text>
</comment>
<dbReference type="PANTHER" id="PTHR36924">
    <property type="entry name" value="ANTITOXIN HIGA-1"/>
    <property type="match status" value="1"/>
</dbReference>
<dbReference type="SUPFAM" id="SSF47413">
    <property type="entry name" value="lambda repressor-like DNA-binding domains"/>
    <property type="match status" value="1"/>
</dbReference>
<name>A0A7X0JLS4_9HYPH</name>
<dbReference type="PANTHER" id="PTHR36924:SF1">
    <property type="entry name" value="ANTITOXIN HIGA-1"/>
    <property type="match status" value="1"/>
</dbReference>
<keyword evidence="4" id="KW-1185">Reference proteome</keyword>
<keyword evidence="1" id="KW-0238">DNA-binding</keyword>
<dbReference type="EMBL" id="JACHBU010000004">
    <property type="protein sequence ID" value="MBB6509047.1"/>
    <property type="molecule type" value="Genomic_DNA"/>
</dbReference>
<dbReference type="AlphaFoldDB" id="A0A7X0JLS4"/>
<dbReference type="InterPro" id="IPR010982">
    <property type="entry name" value="Lambda_DNA-bd_dom_sf"/>
</dbReference>
<dbReference type="Pfam" id="PF01381">
    <property type="entry name" value="HTH_3"/>
    <property type="match status" value="1"/>
</dbReference>
<organism evidence="3 4">
    <name type="scientific">Rhizobium soli</name>
    <dbReference type="NCBI Taxonomy" id="424798"/>
    <lineage>
        <taxon>Bacteria</taxon>
        <taxon>Pseudomonadati</taxon>
        <taxon>Pseudomonadota</taxon>
        <taxon>Alphaproteobacteria</taxon>
        <taxon>Hyphomicrobiales</taxon>
        <taxon>Rhizobiaceae</taxon>
        <taxon>Rhizobium/Agrobacterium group</taxon>
        <taxon>Rhizobium</taxon>
    </lineage>
</organism>
<protein>
    <submittedName>
        <fullName evidence="3">Addiction module HigA family antidote</fullName>
    </submittedName>
</protein>
<proteinExistence type="predicted"/>
<reference evidence="3 4" key="1">
    <citation type="submission" date="2020-08" db="EMBL/GenBank/DDBJ databases">
        <title>The Agave Microbiome: Exploring the role of microbial communities in plant adaptations to desert environments.</title>
        <authorList>
            <person name="Partida-Martinez L.P."/>
        </authorList>
    </citation>
    <scope>NUCLEOTIDE SEQUENCE [LARGE SCALE GENOMIC DNA]</scope>
    <source>
        <strain evidence="3 4">AS3.12</strain>
    </source>
</reference>
<dbReference type="CDD" id="cd00093">
    <property type="entry name" value="HTH_XRE"/>
    <property type="match status" value="1"/>
</dbReference>
<sequence length="106" mass="11932">MLKSSTTTADAEWLPNPHPGEILLEDFLKPMQLSQNGLARAVGVPPRRINEIVLGKRSITADTDLRLARYFGMSEGVFLGLQADYELLRRRRELGDELERITPRAA</sequence>